<name>A0A508T646_9BRAD</name>
<comment type="caution">
    <text evidence="2">The sequence shown here is derived from an EMBL/GenBank/DDBJ whole genome shotgun (WGS) entry which is preliminary data.</text>
</comment>
<feature type="domain" description="KTSC" evidence="1">
    <location>
        <begin position="7"/>
        <end position="64"/>
    </location>
</feature>
<evidence type="ECO:0000313" key="3">
    <source>
        <dbReference type="Proteomes" id="UP000328092"/>
    </source>
</evidence>
<dbReference type="EMBL" id="CAADFC020000009">
    <property type="protein sequence ID" value="VIO69546.1"/>
    <property type="molecule type" value="Genomic_DNA"/>
</dbReference>
<proteinExistence type="predicted"/>
<dbReference type="InterPro" id="IPR025309">
    <property type="entry name" value="KTSC_dom"/>
</dbReference>
<dbReference type="Proteomes" id="UP000328092">
    <property type="component" value="Unassembled WGS sequence"/>
</dbReference>
<accession>A0A508T646</accession>
<reference evidence="2" key="1">
    <citation type="submission" date="2019-02" db="EMBL/GenBank/DDBJ databases">
        <authorList>
            <person name="Pothier F.J."/>
        </authorList>
    </citation>
    <scope>NUCLEOTIDE SEQUENCE</scope>
    <source>
        <strain evidence="2">CI-1B</strain>
    </source>
</reference>
<gene>
    <name evidence="2" type="ORF">CI1B_27520</name>
</gene>
<evidence type="ECO:0000313" key="2">
    <source>
        <dbReference type="EMBL" id="VIO69546.1"/>
    </source>
</evidence>
<sequence length="69" mass="8002">MRRDQVTSSNVAEIGYDPDSRILEVLFKTGSVYQYFEVPQQIYEELMRASSVGGFMNANLKGRYRYARV</sequence>
<dbReference type="AlphaFoldDB" id="A0A508T646"/>
<keyword evidence="3" id="KW-1185">Reference proteome</keyword>
<protein>
    <recommendedName>
        <fullName evidence="1">KTSC domain-containing protein</fullName>
    </recommendedName>
</protein>
<organism evidence="2 3">
    <name type="scientific">Bradyrhizobium ivorense</name>
    <dbReference type="NCBI Taxonomy" id="2511166"/>
    <lineage>
        <taxon>Bacteria</taxon>
        <taxon>Pseudomonadati</taxon>
        <taxon>Pseudomonadota</taxon>
        <taxon>Alphaproteobacteria</taxon>
        <taxon>Hyphomicrobiales</taxon>
        <taxon>Nitrobacteraceae</taxon>
        <taxon>Bradyrhizobium</taxon>
    </lineage>
</organism>
<dbReference type="RefSeq" id="WP_172626801.1">
    <property type="nucleotide sequence ID" value="NZ_CAADFB020000019.1"/>
</dbReference>
<dbReference type="Pfam" id="PF13619">
    <property type="entry name" value="KTSC"/>
    <property type="match status" value="1"/>
</dbReference>
<evidence type="ECO:0000259" key="1">
    <source>
        <dbReference type="Pfam" id="PF13619"/>
    </source>
</evidence>